<organism evidence="2 3">
    <name type="scientific">Spirosoma pollinicola</name>
    <dbReference type="NCBI Taxonomy" id="2057025"/>
    <lineage>
        <taxon>Bacteria</taxon>
        <taxon>Pseudomonadati</taxon>
        <taxon>Bacteroidota</taxon>
        <taxon>Cytophagia</taxon>
        <taxon>Cytophagales</taxon>
        <taxon>Cytophagaceae</taxon>
        <taxon>Spirosoma</taxon>
    </lineage>
</organism>
<reference evidence="2 3" key="1">
    <citation type="submission" date="2017-11" db="EMBL/GenBank/DDBJ databases">
        <title>Taxonomic description and genome sequences of Spirosoma HA7 sp. nov., isolated from pollen microhabitat of Corylus avellana.</title>
        <authorList>
            <person name="Ambika Manirajan B."/>
            <person name="Suarez C."/>
            <person name="Ratering S."/>
            <person name="Geissler-Plaum R."/>
            <person name="Cardinale M."/>
            <person name="Sylvia S."/>
        </authorList>
    </citation>
    <scope>NUCLEOTIDE SEQUENCE [LARGE SCALE GENOMIC DNA]</scope>
    <source>
        <strain evidence="2 3">HA7</strain>
    </source>
</reference>
<keyword evidence="3" id="KW-1185">Reference proteome</keyword>
<dbReference type="RefSeq" id="WP_100985813.1">
    <property type="nucleotide sequence ID" value="NZ_CP025096.1"/>
</dbReference>
<evidence type="ECO:0000256" key="1">
    <source>
        <dbReference type="SAM" id="Phobius"/>
    </source>
</evidence>
<dbReference type="OrthoDB" id="962439at2"/>
<feature type="transmembrane region" description="Helical" evidence="1">
    <location>
        <begin position="69"/>
        <end position="86"/>
    </location>
</feature>
<feature type="transmembrane region" description="Helical" evidence="1">
    <location>
        <begin position="20"/>
        <end position="38"/>
    </location>
</feature>
<evidence type="ECO:0000313" key="3">
    <source>
        <dbReference type="Proteomes" id="UP000232883"/>
    </source>
</evidence>
<evidence type="ECO:0000313" key="2">
    <source>
        <dbReference type="EMBL" id="AUD00387.1"/>
    </source>
</evidence>
<keyword evidence="1" id="KW-0812">Transmembrane</keyword>
<gene>
    <name evidence="2" type="ORF">CWM47_00260</name>
</gene>
<dbReference type="AlphaFoldDB" id="A0A2K8YRY6"/>
<dbReference type="EMBL" id="CP025096">
    <property type="protein sequence ID" value="AUD00387.1"/>
    <property type="molecule type" value="Genomic_DNA"/>
</dbReference>
<keyword evidence="1" id="KW-0472">Membrane</keyword>
<protein>
    <submittedName>
        <fullName evidence="2">Uncharacterized protein</fullName>
    </submittedName>
</protein>
<dbReference type="KEGG" id="spir:CWM47_00260"/>
<name>A0A2K8YRY6_9BACT</name>
<sequence length="91" mass="10519">MRSVNPSTQNNPRSIKINRAMYGAFVLLCLYFFLTGSYDDAAANLGVALIFDPFDQTVPWDHRPRWQRAWLITHLLVMVAIVLVYWRTFGA</sequence>
<accession>A0A2K8YRY6</accession>
<proteinExistence type="predicted"/>
<keyword evidence="1" id="KW-1133">Transmembrane helix</keyword>
<dbReference type="Proteomes" id="UP000232883">
    <property type="component" value="Chromosome"/>
</dbReference>